<protein>
    <submittedName>
        <fullName evidence="3">Putative DNA polymerase</fullName>
    </submittedName>
</protein>
<sequence>MKLDPDGRLRTIYSPAGTVTGRLNSTQTPWGTGWNSQNAPPWFRVAIIPDEGYVLGSVDLKQAEAVLVAYFAKEPDMIRCFQNKEDIHRFNASNIYGISADQVSKAQRYIAKRLVHAFDYLLGDDHAASIAETSIAEARRVKKAYFGRFPRILEWHEEVRNEIQETRTLVNPFGRRRLFLDRLGDELVRKAVAFLPQSTCVDTTNEALLRMDKEIASKGLDVQLLLQVHDEIVFEFRQEQQGKIVEVLKECYDIPIEINGMECRIGIEFKVGWNWGEMGEVKI</sequence>
<dbReference type="SMART" id="SM00482">
    <property type="entry name" value="POLAc"/>
    <property type="match status" value="1"/>
</dbReference>
<accession>A0A6M3IGT3</accession>
<name>A0A6M3IGT3_9ZZZZ</name>
<dbReference type="PRINTS" id="PR00868">
    <property type="entry name" value="DNAPOLI"/>
</dbReference>
<dbReference type="InterPro" id="IPR043502">
    <property type="entry name" value="DNA/RNA_pol_sf"/>
</dbReference>
<dbReference type="SUPFAM" id="SSF56672">
    <property type="entry name" value="DNA/RNA polymerases"/>
    <property type="match status" value="1"/>
</dbReference>
<dbReference type="GO" id="GO:0003677">
    <property type="term" value="F:DNA binding"/>
    <property type="evidence" value="ECO:0007669"/>
    <property type="project" value="InterPro"/>
</dbReference>
<dbReference type="InterPro" id="IPR002298">
    <property type="entry name" value="DNA_polymerase_A"/>
</dbReference>
<dbReference type="EMBL" id="MT141235">
    <property type="protein sequence ID" value="QJA56720.1"/>
    <property type="molecule type" value="Genomic_DNA"/>
</dbReference>
<organism evidence="3">
    <name type="scientific">viral metagenome</name>
    <dbReference type="NCBI Taxonomy" id="1070528"/>
    <lineage>
        <taxon>unclassified sequences</taxon>
        <taxon>metagenomes</taxon>
        <taxon>organismal metagenomes</taxon>
    </lineage>
</organism>
<dbReference type="InterPro" id="IPR001098">
    <property type="entry name" value="DNA-dir_DNA_pol_A_palm_dom"/>
</dbReference>
<evidence type="ECO:0000256" key="1">
    <source>
        <dbReference type="ARBA" id="ARBA00022705"/>
    </source>
</evidence>
<feature type="domain" description="DNA-directed DNA polymerase family A palm" evidence="2">
    <location>
        <begin position="44"/>
        <end position="240"/>
    </location>
</feature>
<dbReference type="AlphaFoldDB" id="A0A6M3IGT3"/>
<dbReference type="Pfam" id="PF00476">
    <property type="entry name" value="DNA_pol_A"/>
    <property type="match status" value="1"/>
</dbReference>
<dbReference type="PANTHER" id="PTHR10133:SF27">
    <property type="entry name" value="DNA POLYMERASE NU"/>
    <property type="match status" value="1"/>
</dbReference>
<keyword evidence="1" id="KW-0235">DNA replication</keyword>
<proteinExistence type="predicted"/>
<reference evidence="3" key="1">
    <citation type="submission" date="2020-03" db="EMBL/GenBank/DDBJ databases">
        <title>The deep terrestrial virosphere.</title>
        <authorList>
            <person name="Holmfeldt K."/>
            <person name="Nilsson E."/>
            <person name="Simone D."/>
            <person name="Lopez-Fernandez M."/>
            <person name="Wu X."/>
            <person name="de Brujin I."/>
            <person name="Lundin D."/>
            <person name="Andersson A."/>
            <person name="Bertilsson S."/>
            <person name="Dopson M."/>
        </authorList>
    </citation>
    <scope>NUCLEOTIDE SEQUENCE</scope>
    <source>
        <strain evidence="3">MM415B01807</strain>
    </source>
</reference>
<dbReference type="GO" id="GO:0003887">
    <property type="term" value="F:DNA-directed DNA polymerase activity"/>
    <property type="evidence" value="ECO:0007669"/>
    <property type="project" value="InterPro"/>
</dbReference>
<dbReference type="GO" id="GO:0006302">
    <property type="term" value="P:double-strand break repair"/>
    <property type="evidence" value="ECO:0007669"/>
    <property type="project" value="TreeGrafter"/>
</dbReference>
<dbReference type="Gene3D" id="1.10.150.20">
    <property type="entry name" value="5' to 3' exonuclease, C-terminal subdomain"/>
    <property type="match status" value="1"/>
</dbReference>
<gene>
    <name evidence="3" type="ORF">MM415B01807_0018</name>
</gene>
<dbReference type="GO" id="GO:0006261">
    <property type="term" value="P:DNA-templated DNA replication"/>
    <property type="evidence" value="ECO:0007669"/>
    <property type="project" value="InterPro"/>
</dbReference>
<evidence type="ECO:0000259" key="2">
    <source>
        <dbReference type="SMART" id="SM00482"/>
    </source>
</evidence>
<dbReference type="Gene3D" id="3.30.70.370">
    <property type="match status" value="1"/>
</dbReference>
<dbReference type="PANTHER" id="PTHR10133">
    <property type="entry name" value="DNA POLYMERASE I"/>
    <property type="match status" value="1"/>
</dbReference>
<evidence type="ECO:0000313" key="3">
    <source>
        <dbReference type="EMBL" id="QJA56720.1"/>
    </source>
</evidence>